<keyword evidence="14" id="KW-1185">Reference proteome</keyword>
<dbReference type="GO" id="GO:0005886">
    <property type="term" value="C:plasma membrane"/>
    <property type="evidence" value="ECO:0007669"/>
    <property type="project" value="UniProtKB-SubCell"/>
</dbReference>
<evidence type="ECO:0000313" key="13">
    <source>
        <dbReference type="EMBL" id="AMW15045.1"/>
    </source>
</evidence>
<evidence type="ECO:0000256" key="9">
    <source>
        <dbReference type="ARBA" id="ARBA00023136"/>
    </source>
</evidence>
<keyword evidence="4" id="KW-1003">Cell membrane</keyword>
<accession>A0A143CDJ2</accession>
<reference evidence="14" key="1">
    <citation type="submission" date="2016-04" db="EMBL/GenBank/DDBJ databases">
        <authorList>
            <person name="Zhang B."/>
        </authorList>
    </citation>
    <scope>NUCLEOTIDE SEQUENCE [LARGE SCALE GENOMIC DNA]</scope>
    <source>
        <strain evidence="14">S10</strain>
    </source>
</reference>
<dbReference type="GO" id="GO:0006885">
    <property type="term" value="P:regulation of pH"/>
    <property type="evidence" value="ECO:0007669"/>
    <property type="project" value="InterPro"/>
</dbReference>
<keyword evidence="8" id="KW-0406">Ion transport</keyword>
<dbReference type="InterPro" id="IPR004670">
    <property type="entry name" value="NhaA"/>
</dbReference>
<keyword evidence="5 12" id="KW-0812">Transmembrane</keyword>
<dbReference type="PANTHER" id="PTHR30341:SF0">
    <property type="entry name" value="NA(+)_H(+) ANTIPORTER NHAA"/>
    <property type="match status" value="1"/>
</dbReference>
<evidence type="ECO:0000256" key="7">
    <source>
        <dbReference type="ARBA" id="ARBA00023053"/>
    </source>
</evidence>
<evidence type="ECO:0000256" key="10">
    <source>
        <dbReference type="ARBA" id="ARBA00023201"/>
    </source>
</evidence>
<keyword evidence="9 12" id="KW-0472">Membrane</keyword>
<dbReference type="EMBL" id="CP015098">
    <property type="protein sequence ID" value="AMW15045.1"/>
    <property type="molecule type" value="Genomic_DNA"/>
</dbReference>
<protein>
    <submittedName>
        <fullName evidence="13">Uncharacterized protein</fullName>
    </submittedName>
</protein>
<evidence type="ECO:0000256" key="8">
    <source>
        <dbReference type="ARBA" id="ARBA00023065"/>
    </source>
</evidence>
<dbReference type="AlphaFoldDB" id="A0A143CDJ2"/>
<dbReference type="Gene3D" id="1.20.1530.10">
    <property type="entry name" value="Na+/H+ antiporter like domain"/>
    <property type="match status" value="1"/>
</dbReference>
<evidence type="ECO:0000256" key="4">
    <source>
        <dbReference type="ARBA" id="ARBA00022475"/>
    </source>
</evidence>
<feature type="region of interest" description="Disordered" evidence="11">
    <location>
        <begin position="1"/>
        <end position="24"/>
    </location>
</feature>
<keyword evidence="3" id="KW-0050">Antiport</keyword>
<feature type="transmembrane region" description="Helical" evidence="12">
    <location>
        <begin position="51"/>
        <end position="79"/>
    </location>
</feature>
<feature type="region of interest" description="Disordered" evidence="11">
    <location>
        <begin position="118"/>
        <end position="138"/>
    </location>
</feature>
<name>A0A143CDJ2_9ACTN</name>
<feature type="compositionally biased region" description="Basic and acidic residues" evidence="11">
    <location>
        <begin position="8"/>
        <end position="24"/>
    </location>
</feature>
<dbReference type="KEGG" id="stsi:A4E84_39680"/>
<evidence type="ECO:0000256" key="2">
    <source>
        <dbReference type="ARBA" id="ARBA00022448"/>
    </source>
</evidence>
<keyword evidence="10" id="KW-0739">Sodium transport</keyword>
<evidence type="ECO:0000256" key="6">
    <source>
        <dbReference type="ARBA" id="ARBA00022989"/>
    </source>
</evidence>
<keyword evidence="7" id="KW-0915">Sodium</keyword>
<evidence type="ECO:0000313" key="14">
    <source>
        <dbReference type="Proteomes" id="UP000076096"/>
    </source>
</evidence>
<keyword evidence="2" id="KW-0813">Transport</keyword>
<feature type="compositionally biased region" description="Pro residues" evidence="11">
    <location>
        <begin position="122"/>
        <end position="134"/>
    </location>
</feature>
<comment type="subcellular location">
    <subcellularLocation>
        <location evidence="1">Cell inner membrane</location>
        <topology evidence="1">Multi-pass membrane protein</topology>
    </subcellularLocation>
</comment>
<evidence type="ECO:0000256" key="5">
    <source>
        <dbReference type="ARBA" id="ARBA00022692"/>
    </source>
</evidence>
<keyword evidence="6 12" id="KW-1133">Transmembrane helix</keyword>
<dbReference type="PANTHER" id="PTHR30341">
    <property type="entry name" value="SODIUM ION/PROTON ANTIPORTER NHAA-RELATED"/>
    <property type="match status" value="1"/>
</dbReference>
<gene>
    <name evidence="13" type="ORF">A4E84_39680</name>
</gene>
<evidence type="ECO:0000256" key="1">
    <source>
        <dbReference type="ARBA" id="ARBA00004429"/>
    </source>
</evidence>
<organism evidence="13 14">
    <name type="scientific">Streptomyces qaidamensis</name>
    <dbReference type="NCBI Taxonomy" id="1783515"/>
    <lineage>
        <taxon>Bacteria</taxon>
        <taxon>Bacillati</taxon>
        <taxon>Actinomycetota</taxon>
        <taxon>Actinomycetes</taxon>
        <taxon>Kitasatosporales</taxon>
        <taxon>Streptomycetaceae</taxon>
        <taxon>Streptomyces</taxon>
        <taxon>Streptomyces aurantiacus group</taxon>
    </lineage>
</organism>
<proteinExistence type="predicted"/>
<dbReference type="Proteomes" id="UP000076096">
    <property type="component" value="Chromosome"/>
</dbReference>
<dbReference type="InterPro" id="IPR023171">
    <property type="entry name" value="Na/H_antiporter_dom_sf"/>
</dbReference>
<sequence length="203" mass="21372">MGLLMRTHMRDGERVSPSHQAEEAPRPFTAGIALPVFAVMSAGVSPSGPGGFFACTMTWGVLGGLLVGKFLGILGCTWLTGRFTSTDSLLIAELSYTGEVHLTDARGTTLLTSTAAALLTPPSRPPQPPPPAPRQPHRAAGVDVVAAWGLLAAELTGYLVHQAFFSGTGLLTGSSRDRARTSAQRSTTSLFRGWVRLSLADRT</sequence>
<evidence type="ECO:0000256" key="3">
    <source>
        <dbReference type="ARBA" id="ARBA00022449"/>
    </source>
</evidence>
<dbReference type="STRING" id="1783515.A4E84_39680"/>
<dbReference type="GO" id="GO:0015385">
    <property type="term" value="F:sodium:proton antiporter activity"/>
    <property type="evidence" value="ECO:0007669"/>
    <property type="project" value="TreeGrafter"/>
</dbReference>
<dbReference type="Pfam" id="PF06965">
    <property type="entry name" value="Na_H_antiport_1"/>
    <property type="match status" value="1"/>
</dbReference>
<evidence type="ECO:0000256" key="11">
    <source>
        <dbReference type="SAM" id="MobiDB-lite"/>
    </source>
</evidence>
<evidence type="ECO:0000256" key="12">
    <source>
        <dbReference type="SAM" id="Phobius"/>
    </source>
</evidence>